<dbReference type="EMBL" id="CP066007">
    <property type="protein sequence ID" value="QQB47397.1"/>
    <property type="molecule type" value="Genomic_DNA"/>
</dbReference>
<proteinExistence type="predicted"/>
<dbReference type="GeneID" id="92760756"/>
<dbReference type="NCBIfam" id="NF033831">
    <property type="entry name" value="sce7725_fam"/>
    <property type="match status" value="1"/>
</dbReference>
<evidence type="ECO:0000313" key="2">
    <source>
        <dbReference type="Proteomes" id="UP000596145"/>
    </source>
</evidence>
<reference evidence="1 2" key="1">
    <citation type="submission" date="2020-12" db="EMBL/GenBank/DDBJ databases">
        <title>FDA dAtabase for Regulatory Grade micrObial Sequences (FDA-ARGOS): Supporting development and validation of Infectious Disease Dx tests.</title>
        <authorList>
            <person name="Sproer C."/>
            <person name="Gronow S."/>
            <person name="Severitt S."/>
            <person name="Schroder I."/>
            <person name="Tallon L."/>
            <person name="Sadzewicz L."/>
            <person name="Zhao X."/>
            <person name="Boylan J."/>
            <person name="Ott S."/>
            <person name="Bowen H."/>
            <person name="Vavikolanu K."/>
            <person name="Mehta A."/>
            <person name="Aluvathingal J."/>
            <person name="Nadendla S."/>
            <person name="Lowell S."/>
            <person name="Myers T."/>
            <person name="Yan Y."/>
            <person name="Sichtig H."/>
        </authorList>
    </citation>
    <scope>NUCLEOTIDE SEQUENCE [LARGE SCALE GENOMIC DNA]</scope>
    <source>
        <strain evidence="1 2">FDAARGOS_1053</strain>
    </source>
</reference>
<dbReference type="Proteomes" id="UP000596145">
    <property type="component" value="Chromosome"/>
</dbReference>
<dbReference type="AlphaFoldDB" id="A0A7T4EHG6"/>
<name>A0A7T4EHG6_9CORY</name>
<sequence>MYFPYFRGKQFELLALREFSSRDSAVPAGSFQPIVEPVRENLNTLQKTLLELSKNGQRCHVVLNPRLGQLSGQALKLSDLAPEDITEEDQDLVKRFIVPAVLVTADHRAEQWLPIASRIEGDDITLIHDGTARLDEEVQVLSRFDKITHVFVGTGLDVYALRCKQLRQEKNDDFVRVLDGFRSADRNSEYPEDDFFSENHLTYVYQDYQGFGDFLTIGDSYSETGGPARAVAIHLTYIDKKDLNRMRCRHFVSDTNDSPDDPGNKFLEADKKLVTAVKQPRTSVELTPAVGEFKRLFHQQHFPGLGYVKKLSMLHHLYTMEHFLGDNPCKENSK</sequence>
<evidence type="ECO:0000313" key="1">
    <source>
        <dbReference type="EMBL" id="QQB47397.1"/>
    </source>
</evidence>
<dbReference type="RefSeq" id="WP_084036077.1">
    <property type="nucleotide sequence ID" value="NZ_CP066007.1"/>
</dbReference>
<organism evidence="1 2">
    <name type="scientific">Corynebacterium glucuronolyticum</name>
    <dbReference type="NCBI Taxonomy" id="39791"/>
    <lineage>
        <taxon>Bacteria</taxon>
        <taxon>Bacillati</taxon>
        <taxon>Actinomycetota</taxon>
        <taxon>Actinomycetes</taxon>
        <taxon>Mycobacteriales</taxon>
        <taxon>Corynebacteriaceae</taxon>
        <taxon>Corynebacterium</taxon>
    </lineage>
</organism>
<accession>A0A7T4EHG6</accession>
<dbReference type="OrthoDB" id="8910160at2"/>
<protein>
    <submittedName>
        <fullName evidence="1">Sce7725 family protein</fullName>
    </submittedName>
</protein>
<dbReference type="InterPro" id="IPR047727">
    <property type="entry name" value="Sce7725-like"/>
</dbReference>
<gene>
    <name evidence="1" type="ORF">I6I10_05775</name>
</gene>